<accession>A0A1E5XKG4</accession>
<feature type="chain" id="PRO_5009190213" description="Secreted protein" evidence="1">
    <location>
        <begin position="25"/>
        <end position="156"/>
    </location>
</feature>
<dbReference type="OrthoDB" id="7949713at2"/>
<evidence type="ECO:0000256" key="1">
    <source>
        <dbReference type="SAM" id="SignalP"/>
    </source>
</evidence>
<dbReference type="RefSeq" id="WP_069911652.1">
    <property type="nucleotide sequence ID" value="NZ_LAJE02000337.1"/>
</dbReference>
<gene>
    <name evidence="2" type="ORF">VW23_027140</name>
</gene>
<keyword evidence="1" id="KW-0732">Signal</keyword>
<name>A0A1E5XKG4_9HYPH</name>
<feature type="signal peptide" evidence="1">
    <location>
        <begin position="1"/>
        <end position="24"/>
    </location>
</feature>
<keyword evidence="3" id="KW-1185">Reference proteome</keyword>
<evidence type="ECO:0008006" key="4">
    <source>
        <dbReference type="Google" id="ProtNLM"/>
    </source>
</evidence>
<evidence type="ECO:0000313" key="2">
    <source>
        <dbReference type="EMBL" id="OEO29065.1"/>
    </source>
</evidence>
<comment type="caution">
    <text evidence="2">The sequence shown here is derived from an EMBL/GenBank/DDBJ whole genome shotgun (WGS) entry which is preliminary data.</text>
</comment>
<dbReference type="AlphaFoldDB" id="A0A1E5XKG4"/>
<dbReference type="EMBL" id="LAJE02000337">
    <property type="protein sequence ID" value="OEO29065.1"/>
    <property type="molecule type" value="Genomic_DNA"/>
</dbReference>
<dbReference type="Proteomes" id="UP000095463">
    <property type="component" value="Unassembled WGS sequence"/>
</dbReference>
<organism evidence="2 3">
    <name type="scientific">Devosia insulae DS-56</name>
    <dbReference type="NCBI Taxonomy" id="1116389"/>
    <lineage>
        <taxon>Bacteria</taxon>
        <taxon>Pseudomonadati</taxon>
        <taxon>Pseudomonadota</taxon>
        <taxon>Alphaproteobacteria</taxon>
        <taxon>Hyphomicrobiales</taxon>
        <taxon>Devosiaceae</taxon>
        <taxon>Devosia</taxon>
    </lineage>
</organism>
<evidence type="ECO:0000313" key="3">
    <source>
        <dbReference type="Proteomes" id="UP000095463"/>
    </source>
</evidence>
<proteinExistence type="predicted"/>
<sequence length="156" mass="16202">MLTQLLLPVLTAGLLLVAPVAALAQAPADNDDAALAYSKCMRDNGYAEFPDPTPGEGMRFLITPGSAARFEKASAACHDLAPEGMRGEGVTPEQLEGLLKLAQCVREHGLPNFPDPSADGGFDAGKIGAGPDDPKLRAAMDACRELSRGARIMIGG</sequence>
<reference evidence="2 3" key="1">
    <citation type="journal article" date="2015" name="Genome Announc.">
        <title>Genome Assemblies of Three Soil-Associated Devosia species: D. insulae, D. limi, and D. soli.</title>
        <authorList>
            <person name="Hassan Y.I."/>
            <person name="Lepp D."/>
            <person name="Zhou T."/>
        </authorList>
    </citation>
    <scope>NUCLEOTIDE SEQUENCE [LARGE SCALE GENOMIC DNA]</scope>
    <source>
        <strain evidence="2 3">DS-56</strain>
    </source>
</reference>
<protein>
    <recommendedName>
        <fullName evidence="4">Secreted protein</fullName>
    </recommendedName>
</protein>